<proteinExistence type="predicted"/>
<dbReference type="AlphaFoldDB" id="A0A0Q0ITC7"/>
<comment type="caution">
    <text evidence="1">The sequence shown here is derived from an EMBL/GenBank/DDBJ whole genome shotgun (WGS) entry which is preliminary data.</text>
</comment>
<accession>A0A0Q0ITC7</accession>
<reference evidence="1 2" key="1">
    <citation type="submission" date="2018-08" db="EMBL/GenBank/DDBJ databases">
        <title>Recombination of ecologically and evolutionarily significant loci maintains genetic cohesion in the Pseudomonas syringae species complex.</title>
        <authorList>
            <person name="Dillon M."/>
            <person name="Thakur S."/>
            <person name="Almeida R.N.D."/>
            <person name="Weir B.S."/>
            <person name="Guttman D.S."/>
        </authorList>
    </citation>
    <scope>NUCLEOTIDE SEQUENCE [LARGE SCALE GENOMIC DNA]</scope>
    <source>
        <strain evidence="1 2">ICMP 4388</strain>
    </source>
</reference>
<protein>
    <submittedName>
        <fullName evidence="1">Uncharacterized protein</fullName>
    </submittedName>
</protein>
<gene>
    <name evidence="1" type="ORF">ALQ37_102504</name>
</gene>
<sequence length="42" mass="4974">MNITFTAPSYICRHAQWDQPGFNSREEFFFTSLNQINNHVDP</sequence>
<evidence type="ECO:0000313" key="2">
    <source>
        <dbReference type="Proteomes" id="UP000274541"/>
    </source>
</evidence>
<organism evidence="1 2">
    <name type="scientific">Pseudomonas syringae pv. aptata</name>
    <dbReference type="NCBI Taxonomy" id="83167"/>
    <lineage>
        <taxon>Bacteria</taxon>
        <taxon>Pseudomonadati</taxon>
        <taxon>Pseudomonadota</taxon>
        <taxon>Gammaproteobacteria</taxon>
        <taxon>Pseudomonadales</taxon>
        <taxon>Pseudomonadaceae</taxon>
        <taxon>Pseudomonas</taxon>
        <taxon>Pseudomonas syringae</taxon>
    </lineage>
</organism>
<evidence type="ECO:0000313" key="1">
    <source>
        <dbReference type="EMBL" id="RMO64132.1"/>
    </source>
</evidence>
<dbReference type="EMBL" id="RBPX01000212">
    <property type="protein sequence ID" value="RMO64132.1"/>
    <property type="molecule type" value="Genomic_DNA"/>
</dbReference>
<dbReference type="Proteomes" id="UP000274541">
    <property type="component" value="Unassembled WGS sequence"/>
</dbReference>
<name>A0A0Q0ITC7_PSEAP</name>